<reference evidence="1 2" key="1">
    <citation type="journal article" date="2013" name="Curr. Biol.">
        <title>The Genome of the Foraminiferan Reticulomyxa filosa.</title>
        <authorList>
            <person name="Glockner G."/>
            <person name="Hulsmann N."/>
            <person name="Schleicher M."/>
            <person name="Noegel A.A."/>
            <person name="Eichinger L."/>
            <person name="Gallinger C."/>
            <person name="Pawlowski J."/>
            <person name="Sierra R."/>
            <person name="Euteneuer U."/>
            <person name="Pillet L."/>
            <person name="Moustafa A."/>
            <person name="Platzer M."/>
            <person name="Groth M."/>
            <person name="Szafranski K."/>
            <person name="Schliwa M."/>
        </authorList>
    </citation>
    <scope>NUCLEOTIDE SEQUENCE [LARGE SCALE GENOMIC DNA]</scope>
</reference>
<dbReference type="EMBL" id="ASPP01016203">
    <property type="protein sequence ID" value="ETO17670.1"/>
    <property type="molecule type" value="Genomic_DNA"/>
</dbReference>
<evidence type="ECO:0000313" key="1">
    <source>
        <dbReference type="EMBL" id="ETO17670.1"/>
    </source>
</evidence>
<gene>
    <name evidence="1" type="ORF">RFI_19650</name>
</gene>
<protein>
    <submittedName>
        <fullName evidence="1">Uncharacterized protein</fullName>
    </submittedName>
</protein>
<dbReference type="Proteomes" id="UP000023152">
    <property type="component" value="Unassembled WGS sequence"/>
</dbReference>
<evidence type="ECO:0000313" key="2">
    <source>
        <dbReference type="Proteomes" id="UP000023152"/>
    </source>
</evidence>
<dbReference type="AlphaFoldDB" id="X6MX52"/>
<name>X6MX52_RETFI</name>
<sequence>MEELEQNRESYLINYSSNRFERYVLLCSNLSLSKFPLCLRIHCAADPTKDKIVLTLNGFSLRFKNYPKKKRGICTQKQCSQKQDLVKKKKKTNFVVYDNTIRQQFCDVLLFGRLF</sequence>
<comment type="caution">
    <text evidence="1">The sequence shown here is derived from an EMBL/GenBank/DDBJ whole genome shotgun (WGS) entry which is preliminary data.</text>
</comment>
<proteinExistence type="predicted"/>
<keyword evidence="2" id="KW-1185">Reference proteome</keyword>
<accession>X6MX52</accession>
<organism evidence="1 2">
    <name type="scientific">Reticulomyxa filosa</name>
    <dbReference type="NCBI Taxonomy" id="46433"/>
    <lineage>
        <taxon>Eukaryota</taxon>
        <taxon>Sar</taxon>
        <taxon>Rhizaria</taxon>
        <taxon>Retaria</taxon>
        <taxon>Foraminifera</taxon>
        <taxon>Monothalamids</taxon>
        <taxon>Reticulomyxidae</taxon>
        <taxon>Reticulomyxa</taxon>
    </lineage>
</organism>